<feature type="transmembrane region" description="Helical" evidence="1">
    <location>
        <begin position="6"/>
        <end position="29"/>
    </location>
</feature>
<evidence type="ECO:0000256" key="1">
    <source>
        <dbReference type="SAM" id="Phobius"/>
    </source>
</evidence>
<protein>
    <submittedName>
        <fullName evidence="2">Uncharacterized protein</fullName>
    </submittedName>
</protein>
<keyword evidence="1" id="KW-0812">Transmembrane</keyword>
<keyword evidence="1" id="KW-1133">Transmembrane helix</keyword>
<proteinExistence type="predicted"/>
<keyword evidence="3" id="KW-1185">Reference proteome</keyword>
<sequence>MSLSDIGSWASITGLVIAVIAFFVGYKIVQSFKNTTKQENKLFSFFNSGKISQTNSHRQDKE</sequence>
<evidence type="ECO:0000313" key="3">
    <source>
        <dbReference type="Proteomes" id="UP000285478"/>
    </source>
</evidence>
<name>A0A451G535_9GAMM</name>
<gene>
    <name evidence="2" type="ORF">EPV75_02460</name>
</gene>
<dbReference type="RefSeq" id="WP_128384335.1">
    <property type="nucleotide sequence ID" value="NZ_CP035033.1"/>
</dbReference>
<evidence type="ECO:0000313" key="2">
    <source>
        <dbReference type="EMBL" id="QAB14607.1"/>
    </source>
</evidence>
<dbReference type="KEGG" id="htr:EPV75_02460"/>
<dbReference type="AlphaFoldDB" id="A0A451G535"/>
<accession>A0A451G535</accession>
<keyword evidence="1" id="KW-0472">Membrane</keyword>
<reference evidence="2 3" key="1">
    <citation type="journal article" date="2018" name="Environ. Microbiol.">
        <title>Genomes of ubiquitous marine and hypersaline Hydrogenovibrio, Thiomicrorhabdus and Thiomicrospira spp. encode a diversity of mechanisms to sustain chemolithoautotrophy in heterogeneous environments.</title>
        <authorList>
            <person name="Scott K.M."/>
            <person name="Williams J."/>
            <person name="Porter C.M.B."/>
            <person name="Russel S."/>
            <person name="Harmer T.L."/>
            <person name="Paul J.H."/>
            <person name="Antonen K.M."/>
            <person name="Bridges M.K."/>
            <person name="Camper G.J."/>
            <person name="Campla C.K."/>
            <person name="Casella L.G."/>
            <person name="Chase E."/>
            <person name="Conrad J.W."/>
            <person name="Cruz M.C."/>
            <person name="Dunlap D.S."/>
            <person name="Duran L."/>
            <person name="Fahsbender E.M."/>
            <person name="Goldsmith D.B."/>
            <person name="Keeley R.F."/>
            <person name="Kondoff M.R."/>
            <person name="Kussy B.I."/>
            <person name="Lane M.K."/>
            <person name="Lawler S."/>
            <person name="Leigh B.A."/>
            <person name="Lewis C."/>
            <person name="Lostal L.M."/>
            <person name="Marking D."/>
            <person name="Mancera P.A."/>
            <person name="McClenthan E.C."/>
            <person name="McIntyre E.A."/>
            <person name="Mine J.A."/>
            <person name="Modi S."/>
            <person name="Moore B.D."/>
            <person name="Morgan W.A."/>
            <person name="Nelson K.M."/>
            <person name="Nguyen K.N."/>
            <person name="Ogburn N."/>
            <person name="Parrino D.G."/>
            <person name="Pedapudi A.D."/>
            <person name="Pelham R.P."/>
            <person name="Preece A.M."/>
            <person name="Rampersad E.A."/>
            <person name="Richardson J.C."/>
            <person name="Rodgers C.M."/>
            <person name="Schaffer B.L."/>
            <person name="Sheridan N.E."/>
            <person name="Solone M.R."/>
            <person name="Staley Z.R."/>
            <person name="Tabuchi M."/>
            <person name="Waide R.J."/>
            <person name="Wanjugi P.W."/>
            <person name="Young S."/>
            <person name="Clum A."/>
            <person name="Daum C."/>
            <person name="Huntemann M."/>
            <person name="Ivanova N."/>
            <person name="Kyrpides N."/>
            <person name="Mikhailova N."/>
            <person name="Palaniappan K."/>
            <person name="Pillay M."/>
            <person name="Reddy T.B.K."/>
            <person name="Shapiro N."/>
            <person name="Stamatis D."/>
            <person name="Varghese N."/>
            <person name="Woyke T."/>
            <person name="Boden R."/>
            <person name="Freyermuth S.K."/>
            <person name="Kerfeld C.A."/>
        </authorList>
    </citation>
    <scope>NUCLEOTIDE SEQUENCE [LARGE SCALE GENOMIC DNA]</scope>
    <source>
        <strain evidence="2 3">JR-2</strain>
    </source>
</reference>
<dbReference type="Proteomes" id="UP000285478">
    <property type="component" value="Chromosome"/>
</dbReference>
<organism evidence="2 3">
    <name type="scientific">Hydrogenovibrio thermophilus</name>
    <dbReference type="NCBI Taxonomy" id="265883"/>
    <lineage>
        <taxon>Bacteria</taxon>
        <taxon>Pseudomonadati</taxon>
        <taxon>Pseudomonadota</taxon>
        <taxon>Gammaproteobacteria</taxon>
        <taxon>Thiotrichales</taxon>
        <taxon>Piscirickettsiaceae</taxon>
        <taxon>Hydrogenovibrio</taxon>
    </lineage>
</organism>
<dbReference type="EMBL" id="CP035033">
    <property type="protein sequence ID" value="QAB14607.1"/>
    <property type="molecule type" value="Genomic_DNA"/>
</dbReference>